<sequence>MLTVAQSSTFTPHFAYGVLEHQNYQVAHVMYIRQHL</sequence>
<dbReference type="GeneID" id="97128332"/>
<accession>A0ABX8XDN3</accession>
<evidence type="ECO:0000313" key="2">
    <source>
        <dbReference type="Proteomes" id="UP000827084"/>
    </source>
</evidence>
<reference evidence="1 2" key="1">
    <citation type="submission" date="2021-08" db="EMBL/GenBank/DDBJ databases">
        <title>Shewanella putrefaciens YZ-J, complete genome.</title>
        <authorList>
            <person name="Yi Z."/>
        </authorList>
    </citation>
    <scope>NUCLEOTIDE SEQUENCE [LARGE SCALE GENOMIC DNA]</scope>
    <source>
        <strain evidence="1 2">YZ-J</strain>
    </source>
</reference>
<name>A0ABX8XDN3_SHEPU</name>
<dbReference type="RefSeq" id="WP_082785932.1">
    <property type="nucleotide sequence ID" value="NZ_BMPK01000012.1"/>
</dbReference>
<dbReference type="InterPro" id="IPR011463">
    <property type="entry name" value="DUF1569"/>
</dbReference>
<dbReference type="Proteomes" id="UP000827084">
    <property type="component" value="Chromosome"/>
</dbReference>
<dbReference type="Pfam" id="PF07606">
    <property type="entry name" value="DUF1569"/>
    <property type="match status" value="1"/>
</dbReference>
<evidence type="ECO:0000313" key="1">
    <source>
        <dbReference type="EMBL" id="QYX73290.1"/>
    </source>
</evidence>
<keyword evidence="2" id="KW-1185">Reference proteome</keyword>
<dbReference type="EMBL" id="CP080635">
    <property type="protein sequence ID" value="QYX73290.1"/>
    <property type="molecule type" value="Genomic_DNA"/>
</dbReference>
<protein>
    <submittedName>
        <fullName evidence="1">DUF1569 domain-containing protein</fullName>
    </submittedName>
</protein>
<proteinExistence type="predicted"/>
<gene>
    <name evidence="1" type="ORF">K3G22_02390</name>
</gene>
<organism evidence="1 2">
    <name type="scientific">Shewanella putrefaciens</name>
    <name type="common">Pseudomonas putrefaciens</name>
    <dbReference type="NCBI Taxonomy" id="24"/>
    <lineage>
        <taxon>Bacteria</taxon>
        <taxon>Pseudomonadati</taxon>
        <taxon>Pseudomonadota</taxon>
        <taxon>Gammaproteobacteria</taxon>
        <taxon>Alteromonadales</taxon>
        <taxon>Shewanellaceae</taxon>
        <taxon>Shewanella</taxon>
    </lineage>
</organism>